<dbReference type="EMBL" id="CAJVQB010048445">
    <property type="protein sequence ID" value="CAG8833989.1"/>
    <property type="molecule type" value="Genomic_DNA"/>
</dbReference>
<organism evidence="1 2">
    <name type="scientific">Gigaspora margarita</name>
    <dbReference type="NCBI Taxonomy" id="4874"/>
    <lineage>
        <taxon>Eukaryota</taxon>
        <taxon>Fungi</taxon>
        <taxon>Fungi incertae sedis</taxon>
        <taxon>Mucoromycota</taxon>
        <taxon>Glomeromycotina</taxon>
        <taxon>Glomeromycetes</taxon>
        <taxon>Diversisporales</taxon>
        <taxon>Gigasporaceae</taxon>
        <taxon>Gigaspora</taxon>
    </lineage>
</organism>
<comment type="caution">
    <text evidence="1">The sequence shown here is derived from an EMBL/GenBank/DDBJ whole genome shotgun (WGS) entry which is preliminary data.</text>
</comment>
<protein>
    <submittedName>
        <fullName evidence="1">12161_t:CDS:1</fullName>
    </submittedName>
</protein>
<gene>
    <name evidence="1" type="ORF">GMARGA_LOCUS31825</name>
</gene>
<name>A0ABN7WJQ4_GIGMA</name>
<evidence type="ECO:0000313" key="1">
    <source>
        <dbReference type="EMBL" id="CAG8833989.1"/>
    </source>
</evidence>
<sequence length="39" mass="4370">MQTLPQDIHQLNSRLSLQILIQLCFLARVLSDEPPAGIP</sequence>
<keyword evidence="2" id="KW-1185">Reference proteome</keyword>
<proteinExistence type="predicted"/>
<reference evidence="1 2" key="1">
    <citation type="submission" date="2021-06" db="EMBL/GenBank/DDBJ databases">
        <authorList>
            <person name="Kallberg Y."/>
            <person name="Tangrot J."/>
            <person name="Rosling A."/>
        </authorList>
    </citation>
    <scope>NUCLEOTIDE SEQUENCE [LARGE SCALE GENOMIC DNA]</scope>
    <source>
        <strain evidence="1 2">120-4 pot B 10/14</strain>
    </source>
</reference>
<accession>A0ABN7WJQ4</accession>
<evidence type="ECO:0000313" key="2">
    <source>
        <dbReference type="Proteomes" id="UP000789901"/>
    </source>
</evidence>
<dbReference type="Proteomes" id="UP000789901">
    <property type="component" value="Unassembled WGS sequence"/>
</dbReference>